<dbReference type="SUPFAM" id="SSF48726">
    <property type="entry name" value="Immunoglobulin"/>
    <property type="match status" value="1"/>
</dbReference>
<dbReference type="InterPro" id="IPR013783">
    <property type="entry name" value="Ig-like_fold"/>
</dbReference>
<dbReference type="EMBL" id="MU826826">
    <property type="protein sequence ID" value="KAJ7374974.1"/>
    <property type="molecule type" value="Genomic_DNA"/>
</dbReference>
<proteinExistence type="predicted"/>
<organism evidence="1 2">
    <name type="scientific">Desmophyllum pertusum</name>
    <dbReference type="NCBI Taxonomy" id="174260"/>
    <lineage>
        <taxon>Eukaryota</taxon>
        <taxon>Metazoa</taxon>
        <taxon>Cnidaria</taxon>
        <taxon>Anthozoa</taxon>
        <taxon>Hexacorallia</taxon>
        <taxon>Scleractinia</taxon>
        <taxon>Caryophylliina</taxon>
        <taxon>Caryophylliidae</taxon>
        <taxon>Desmophyllum</taxon>
    </lineage>
</organism>
<comment type="caution">
    <text evidence="1">The sequence shown here is derived from an EMBL/GenBank/DDBJ whole genome shotgun (WGS) entry which is preliminary data.</text>
</comment>
<keyword evidence="2" id="KW-1185">Reference proteome</keyword>
<protein>
    <submittedName>
        <fullName evidence="1">Uncharacterized protein</fullName>
    </submittedName>
</protein>
<name>A0A9W9Z5X5_9CNID</name>
<dbReference type="Gene3D" id="2.60.40.10">
    <property type="entry name" value="Immunoglobulins"/>
    <property type="match status" value="1"/>
</dbReference>
<sequence>MYSFASTANKGELSSFPMEVLRQNLVPEIVLFLLVLSFATVTDVTFEASIGISDIIGRNLIPHVNVTPPTDFTPQGVNSGVMINAKRVNVMSQTSDPKTFRWTVNGTTLVTIKYHIVISSTSGQLTIFGKERENDGEYQVFVSNEYGTAF</sequence>
<accession>A0A9W9Z5X5</accession>
<reference evidence="1" key="1">
    <citation type="submission" date="2023-01" db="EMBL/GenBank/DDBJ databases">
        <title>Genome assembly of the deep-sea coral Lophelia pertusa.</title>
        <authorList>
            <person name="Herrera S."/>
            <person name="Cordes E."/>
        </authorList>
    </citation>
    <scope>NUCLEOTIDE SEQUENCE</scope>
    <source>
        <strain evidence="1">USNM1676648</strain>
        <tissue evidence="1">Polyp</tissue>
    </source>
</reference>
<dbReference type="OrthoDB" id="5953869at2759"/>
<dbReference type="Proteomes" id="UP001163046">
    <property type="component" value="Unassembled WGS sequence"/>
</dbReference>
<evidence type="ECO:0000313" key="2">
    <source>
        <dbReference type="Proteomes" id="UP001163046"/>
    </source>
</evidence>
<evidence type="ECO:0000313" key="1">
    <source>
        <dbReference type="EMBL" id="KAJ7374974.1"/>
    </source>
</evidence>
<gene>
    <name evidence="1" type="ORF">OS493_001700</name>
</gene>
<dbReference type="AlphaFoldDB" id="A0A9W9Z5X5"/>
<dbReference type="InterPro" id="IPR036179">
    <property type="entry name" value="Ig-like_dom_sf"/>
</dbReference>